<sequence length="153" mass="16824">MKSLSTELPQKRLQEIAIDDLGKINIHMKQIINTVNAPAAIGPYSQANMANGILYISGQIPVDPATGKLVEGIEKETHQVMKNLEAILTEAGMTFKNVVKATIFLKSMDDFAVMNDIYASYLDADSYPARETVQVSCLPKNVDIEISMIAHQD</sequence>
<accession>A0A376EJE8</accession>
<dbReference type="InterPro" id="IPR006175">
    <property type="entry name" value="YjgF/YER057c/UK114"/>
</dbReference>
<dbReference type="GO" id="GO:0019239">
    <property type="term" value="F:deaminase activity"/>
    <property type="evidence" value="ECO:0007669"/>
    <property type="project" value="TreeGrafter"/>
</dbReference>
<dbReference type="EMBL" id="UFVQ01000003">
    <property type="protein sequence ID" value="STD09841.1"/>
    <property type="molecule type" value="Genomic_DNA"/>
</dbReference>
<dbReference type="InterPro" id="IPR006056">
    <property type="entry name" value="RidA"/>
</dbReference>
<dbReference type="Pfam" id="PF01042">
    <property type="entry name" value="Ribonuc_L-PSP"/>
    <property type="match status" value="1"/>
</dbReference>
<evidence type="ECO:0000256" key="1">
    <source>
        <dbReference type="ARBA" id="ARBA00010552"/>
    </source>
</evidence>
<dbReference type="NCBIfam" id="TIGR00004">
    <property type="entry name" value="Rid family detoxifying hydrolase"/>
    <property type="match status" value="1"/>
</dbReference>
<gene>
    <name evidence="2" type="primary">yabJ_2</name>
    <name evidence="2" type="ORF">NCTC13533_04687</name>
</gene>
<dbReference type="EC" id="3.5.4.-" evidence="2"/>
<dbReference type="PANTHER" id="PTHR11803">
    <property type="entry name" value="2-IMINOBUTANOATE/2-IMINOPROPANOATE DEAMINASE RIDA"/>
    <property type="match status" value="1"/>
</dbReference>
<dbReference type="FunFam" id="3.30.1330.40:FF:000001">
    <property type="entry name" value="L-PSP family endoribonuclease"/>
    <property type="match status" value="1"/>
</dbReference>
<keyword evidence="2" id="KW-0378">Hydrolase</keyword>
<dbReference type="PANTHER" id="PTHR11803:SF58">
    <property type="entry name" value="PROTEIN HMF1-RELATED"/>
    <property type="match status" value="1"/>
</dbReference>
<dbReference type="InterPro" id="IPR035959">
    <property type="entry name" value="RutC-like_sf"/>
</dbReference>
<dbReference type="Proteomes" id="UP000255224">
    <property type="component" value="Unassembled WGS sequence"/>
</dbReference>
<protein>
    <submittedName>
        <fullName evidence="2">Enamine/imine deaminase</fullName>
        <ecNumber evidence="2">3.5.4.-</ecNumber>
    </submittedName>
</protein>
<dbReference type="CDD" id="cd00448">
    <property type="entry name" value="YjgF_YER057c_UK114_family"/>
    <property type="match status" value="1"/>
</dbReference>
<dbReference type="GO" id="GO:0005829">
    <property type="term" value="C:cytosol"/>
    <property type="evidence" value="ECO:0007669"/>
    <property type="project" value="TreeGrafter"/>
</dbReference>
<reference evidence="2 3" key="1">
    <citation type="submission" date="2018-06" db="EMBL/GenBank/DDBJ databases">
        <authorList>
            <consortium name="Pathogen Informatics"/>
            <person name="Doyle S."/>
        </authorList>
    </citation>
    <scope>NUCLEOTIDE SEQUENCE [LARGE SCALE GENOMIC DNA]</scope>
    <source>
        <strain evidence="2 3">NCTC13533</strain>
    </source>
</reference>
<comment type="similarity">
    <text evidence="1">Belongs to the RutC family.</text>
</comment>
<dbReference type="AlphaFoldDB" id="A0A376EJE8"/>
<dbReference type="Gene3D" id="3.30.1330.40">
    <property type="entry name" value="RutC-like"/>
    <property type="match status" value="1"/>
</dbReference>
<proteinExistence type="inferred from homology"/>
<evidence type="ECO:0000313" key="2">
    <source>
        <dbReference type="EMBL" id="STD09841.1"/>
    </source>
</evidence>
<dbReference type="SUPFAM" id="SSF55298">
    <property type="entry name" value="YjgF-like"/>
    <property type="match status" value="1"/>
</dbReference>
<organism evidence="2 3">
    <name type="scientific">Chryseobacterium carnipullorum</name>
    <dbReference type="NCBI Taxonomy" id="1124835"/>
    <lineage>
        <taxon>Bacteria</taxon>
        <taxon>Pseudomonadati</taxon>
        <taxon>Bacteroidota</taxon>
        <taxon>Flavobacteriia</taxon>
        <taxon>Flavobacteriales</taxon>
        <taxon>Weeksellaceae</taxon>
        <taxon>Chryseobacterium group</taxon>
        <taxon>Chryseobacterium</taxon>
    </lineage>
</organism>
<name>A0A376EJE8_CHRCU</name>
<evidence type="ECO:0000313" key="3">
    <source>
        <dbReference type="Proteomes" id="UP000255224"/>
    </source>
</evidence>
<dbReference type="STRING" id="297244.SAMN05421639_103246"/>